<accession>A0A6J7CXP1</accession>
<sequence length="280" mass="29787">MTTSRSGSAAVNAAVDRLSALFESVGGDRNAFTPGEVIAMWPKVLDQLKTLIETPAADAIIRDPDGQVRSPRESAIIAANRLREVATGIAPRLPIRDRATLEQHLKMRDPERLANAVTKNAANATAVAGSVGGFFVLASRTGPGLLLSIPLRVAAETLVVAVIELKMIAELHEIYDQPLEGNSTQKGTTALKLWASFRGLDISDTGGIVQTVAEIARRPTTRRAAASVTGKALGGRGLRLGAGVVGAVENRKSSFQLAEQVRTELRRGQLRSLTIIKDQD</sequence>
<organism evidence="1">
    <name type="scientific">freshwater metagenome</name>
    <dbReference type="NCBI Taxonomy" id="449393"/>
    <lineage>
        <taxon>unclassified sequences</taxon>
        <taxon>metagenomes</taxon>
        <taxon>ecological metagenomes</taxon>
    </lineage>
</organism>
<name>A0A6J7CXP1_9ZZZZ</name>
<protein>
    <submittedName>
        <fullName evidence="1">Unannotated protein</fullName>
    </submittedName>
</protein>
<evidence type="ECO:0000313" key="1">
    <source>
        <dbReference type="EMBL" id="CAB4861384.1"/>
    </source>
</evidence>
<proteinExistence type="predicted"/>
<dbReference type="AlphaFoldDB" id="A0A6J7CXP1"/>
<dbReference type="EMBL" id="CAFBLM010000006">
    <property type="protein sequence ID" value="CAB4861384.1"/>
    <property type="molecule type" value="Genomic_DNA"/>
</dbReference>
<reference evidence="1" key="1">
    <citation type="submission" date="2020-05" db="EMBL/GenBank/DDBJ databases">
        <authorList>
            <person name="Chiriac C."/>
            <person name="Salcher M."/>
            <person name="Ghai R."/>
            <person name="Kavagutti S V."/>
        </authorList>
    </citation>
    <scope>NUCLEOTIDE SEQUENCE</scope>
</reference>
<gene>
    <name evidence="1" type="ORF">UFOPK3401_00266</name>
</gene>